<dbReference type="OrthoDB" id="5653658at2"/>
<dbReference type="GeneID" id="93292814"/>
<sequence length="117" mass="13306">MYRPSQQIEGRIARKEYNPSFFSEEKNKQNSVAIHIKNKKLNIQQGTFDGDLELAREAIQSFADTNELTYQSFGHGYGCLTVNGAQHNTNPYGIDMLMMLEFCGIDKSSLIPQIELK</sequence>
<evidence type="ECO:0000313" key="1">
    <source>
        <dbReference type="EMBL" id="STO20501.1"/>
    </source>
</evidence>
<protein>
    <submittedName>
        <fullName evidence="1">Uncharacterized protein</fullName>
    </submittedName>
</protein>
<gene>
    <name evidence="1" type="ORF">NCTC11370_00556</name>
</gene>
<dbReference type="EMBL" id="UGGT01000001">
    <property type="protein sequence ID" value="STO20501.1"/>
    <property type="molecule type" value="Genomic_DNA"/>
</dbReference>
<reference evidence="1 2" key="1">
    <citation type="submission" date="2018-06" db="EMBL/GenBank/DDBJ databases">
        <authorList>
            <consortium name="Pathogen Informatics"/>
            <person name="Doyle S."/>
        </authorList>
    </citation>
    <scope>NUCLEOTIDE SEQUENCE [LARGE SCALE GENOMIC DNA]</scope>
    <source>
        <strain evidence="1 2">NCTC11370</strain>
    </source>
</reference>
<name>A0A377G7M3_9GAMM</name>
<dbReference type="AlphaFoldDB" id="A0A377G7M3"/>
<proteinExistence type="predicted"/>
<organism evidence="1 2">
    <name type="scientific">Fluoribacter dumoffii</name>
    <dbReference type="NCBI Taxonomy" id="463"/>
    <lineage>
        <taxon>Bacteria</taxon>
        <taxon>Pseudomonadati</taxon>
        <taxon>Pseudomonadota</taxon>
        <taxon>Gammaproteobacteria</taxon>
        <taxon>Legionellales</taxon>
        <taxon>Legionellaceae</taxon>
        <taxon>Fluoribacter</taxon>
    </lineage>
</organism>
<dbReference type="Proteomes" id="UP000254554">
    <property type="component" value="Unassembled WGS sequence"/>
</dbReference>
<dbReference type="STRING" id="1094715.GCA_000236165_01865"/>
<evidence type="ECO:0000313" key="2">
    <source>
        <dbReference type="Proteomes" id="UP000254554"/>
    </source>
</evidence>
<dbReference type="RefSeq" id="WP_010652707.1">
    <property type="nucleotide sequence ID" value="NZ_JAPHOO010000002.1"/>
</dbReference>
<accession>A0A377G7M3</accession>
<keyword evidence="2" id="KW-1185">Reference proteome</keyword>